<dbReference type="KEGG" id="gtt:GUITHDRAFT_69176"/>
<feature type="non-terminal residue" evidence="5">
    <location>
        <position position="775"/>
    </location>
</feature>
<dbReference type="Pfam" id="PF13871">
    <property type="entry name" value="Helicase_C_4"/>
    <property type="match status" value="1"/>
</dbReference>
<dbReference type="SUPFAM" id="SSF52540">
    <property type="entry name" value="P-loop containing nucleoside triphosphate hydrolases"/>
    <property type="match status" value="2"/>
</dbReference>
<protein>
    <recommendedName>
        <fullName evidence="8">Strawberry notch AAA domain-containing protein</fullName>
    </recommendedName>
</protein>
<reference evidence="5 7" key="1">
    <citation type="journal article" date="2012" name="Nature">
        <title>Algal genomes reveal evolutionary mosaicism and the fate of nucleomorphs.</title>
        <authorList>
            <consortium name="DOE Joint Genome Institute"/>
            <person name="Curtis B.A."/>
            <person name="Tanifuji G."/>
            <person name="Burki F."/>
            <person name="Gruber A."/>
            <person name="Irimia M."/>
            <person name="Maruyama S."/>
            <person name="Arias M.C."/>
            <person name="Ball S.G."/>
            <person name="Gile G.H."/>
            <person name="Hirakawa Y."/>
            <person name="Hopkins J.F."/>
            <person name="Kuo A."/>
            <person name="Rensing S.A."/>
            <person name="Schmutz J."/>
            <person name="Symeonidi A."/>
            <person name="Elias M."/>
            <person name="Eveleigh R.J."/>
            <person name="Herman E.K."/>
            <person name="Klute M.J."/>
            <person name="Nakayama T."/>
            <person name="Obornik M."/>
            <person name="Reyes-Prieto A."/>
            <person name="Armbrust E.V."/>
            <person name="Aves S.J."/>
            <person name="Beiko R.G."/>
            <person name="Coutinho P."/>
            <person name="Dacks J.B."/>
            <person name="Durnford D.G."/>
            <person name="Fast N.M."/>
            <person name="Green B.R."/>
            <person name="Grisdale C.J."/>
            <person name="Hempel F."/>
            <person name="Henrissat B."/>
            <person name="Hoppner M.P."/>
            <person name="Ishida K."/>
            <person name="Kim E."/>
            <person name="Koreny L."/>
            <person name="Kroth P.G."/>
            <person name="Liu Y."/>
            <person name="Malik S.B."/>
            <person name="Maier U.G."/>
            <person name="McRose D."/>
            <person name="Mock T."/>
            <person name="Neilson J.A."/>
            <person name="Onodera N.T."/>
            <person name="Poole A.M."/>
            <person name="Pritham E.J."/>
            <person name="Richards T.A."/>
            <person name="Rocap G."/>
            <person name="Roy S.W."/>
            <person name="Sarai C."/>
            <person name="Schaack S."/>
            <person name="Shirato S."/>
            <person name="Slamovits C.H."/>
            <person name="Spencer D.F."/>
            <person name="Suzuki S."/>
            <person name="Worden A.Z."/>
            <person name="Zauner S."/>
            <person name="Barry K."/>
            <person name="Bell C."/>
            <person name="Bharti A.K."/>
            <person name="Crow J.A."/>
            <person name="Grimwood J."/>
            <person name="Kramer R."/>
            <person name="Lindquist E."/>
            <person name="Lucas S."/>
            <person name="Salamov A."/>
            <person name="McFadden G.I."/>
            <person name="Lane C.E."/>
            <person name="Keeling P.J."/>
            <person name="Gray M.W."/>
            <person name="Grigoriev I.V."/>
            <person name="Archibald J.M."/>
        </authorList>
    </citation>
    <scope>NUCLEOTIDE SEQUENCE</scope>
    <source>
        <strain evidence="5 7">CCMP2712</strain>
    </source>
</reference>
<dbReference type="GeneID" id="17304565"/>
<reference evidence="6" key="3">
    <citation type="submission" date="2016-03" db="UniProtKB">
        <authorList>
            <consortium name="EnsemblProtists"/>
        </authorList>
    </citation>
    <scope>IDENTIFICATION</scope>
</reference>
<proteinExistence type="inferred from homology"/>
<comment type="subcellular location">
    <subcellularLocation>
        <location evidence="1">Plastid</location>
        <location evidence="1">Chloroplast</location>
    </subcellularLocation>
</comment>
<dbReference type="EMBL" id="JH992988">
    <property type="protein sequence ID" value="EKX47790.1"/>
    <property type="molecule type" value="Genomic_DNA"/>
</dbReference>
<dbReference type="Pfam" id="PF13872">
    <property type="entry name" value="AAA_34"/>
    <property type="match status" value="1"/>
</dbReference>
<keyword evidence="7" id="KW-1185">Reference proteome</keyword>
<organism evidence="5">
    <name type="scientific">Guillardia theta (strain CCMP2712)</name>
    <name type="common">Cryptophyte</name>
    <dbReference type="NCBI Taxonomy" id="905079"/>
    <lineage>
        <taxon>Eukaryota</taxon>
        <taxon>Cryptophyceae</taxon>
        <taxon>Pyrenomonadales</taxon>
        <taxon>Geminigeraceae</taxon>
        <taxon>Guillardia</taxon>
    </lineage>
</organism>
<evidence type="ECO:0000259" key="4">
    <source>
        <dbReference type="Pfam" id="PF13872"/>
    </source>
</evidence>
<accession>L1JI88</accession>
<dbReference type="eggNOG" id="KOG1513">
    <property type="taxonomic scope" value="Eukaryota"/>
</dbReference>
<dbReference type="RefSeq" id="XP_005834770.1">
    <property type="nucleotide sequence ID" value="XM_005834713.1"/>
</dbReference>
<dbReference type="GO" id="GO:0006355">
    <property type="term" value="P:regulation of DNA-templated transcription"/>
    <property type="evidence" value="ECO:0007669"/>
    <property type="project" value="InterPro"/>
</dbReference>
<name>L1JI88_GUITC</name>
<dbReference type="PANTHER" id="PTHR12706">
    <property type="entry name" value="STRAWBERRY NOTCH-RELATED"/>
    <property type="match status" value="1"/>
</dbReference>
<dbReference type="EnsemblProtists" id="EKX47790">
    <property type="protein sequence ID" value="EKX47790"/>
    <property type="gene ID" value="GUITHDRAFT_69176"/>
</dbReference>
<reference evidence="7" key="2">
    <citation type="submission" date="2012-11" db="EMBL/GenBank/DDBJ databases">
        <authorList>
            <person name="Kuo A."/>
            <person name="Curtis B.A."/>
            <person name="Tanifuji G."/>
            <person name="Burki F."/>
            <person name="Gruber A."/>
            <person name="Irimia M."/>
            <person name="Maruyama S."/>
            <person name="Arias M.C."/>
            <person name="Ball S.G."/>
            <person name="Gile G.H."/>
            <person name="Hirakawa Y."/>
            <person name="Hopkins J.F."/>
            <person name="Rensing S.A."/>
            <person name="Schmutz J."/>
            <person name="Symeonidi A."/>
            <person name="Elias M."/>
            <person name="Eveleigh R.J."/>
            <person name="Herman E.K."/>
            <person name="Klute M.J."/>
            <person name="Nakayama T."/>
            <person name="Obornik M."/>
            <person name="Reyes-Prieto A."/>
            <person name="Armbrust E.V."/>
            <person name="Aves S.J."/>
            <person name="Beiko R.G."/>
            <person name="Coutinho P."/>
            <person name="Dacks J.B."/>
            <person name="Durnford D.G."/>
            <person name="Fast N.M."/>
            <person name="Green B.R."/>
            <person name="Grisdale C."/>
            <person name="Hempe F."/>
            <person name="Henrissat B."/>
            <person name="Hoppner M.P."/>
            <person name="Ishida K.-I."/>
            <person name="Kim E."/>
            <person name="Koreny L."/>
            <person name="Kroth P.G."/>
            <person name="Liu Y."/>
            <person name="Malik S.-B."/>
            <person name="Maier U.G."/>
            <person name="McRose D."/>
            <person name="Mock T."/>
            <person name="Neilson J.A."/>
            <person name="Onodera N.T."/>
            <person name="Poole A.M."/>
            <person name="Pritham E.J."/>
            <person name="Richards T.A."/>
            <person name="Rocap G."/>
            <person name="Roy S.W."/>
            <person name="Sarai C."/>
            <person name="Schaack S."/>
            <person name="Shirato S."/>
            <person name="Slamovits C.H."/>
            <person name="Spencer D.F."/>
            <person name="Suzuki S."/>
            <person name="Worden A.Z."/>
            <person name="Zauner S."/>
            <person name="Barry K."/>
            <person name="Bell C."/>
            <person name="Bharti A.K."/>
            <person name="Crow J.A."/>
            <person name="Grimwood J."/>
            <person name="Kramer R."/>
            <person name="Lindquist E."/>
            <person name="Lucas S."/>
            <person name="Salamov A."/>
            <person name="McFadden G.I."/>
            <person name="Lane C.E."/>
            <person name="Keeling P.J."/>
            <person name="Gray M.W."/>
            <person name="Grigoriev I.V."/>
            <person name="Archibald J.M."/>
        </authorList>
    </citation>
    <scope>NUCLEOTIDE SEQUENCE</scope>
    <source>
        <strain evidence="7">CCMP2712</strain>
    </source>
</reference>
<dbReference type="InterPro" id="IPR039187">
    <property type="entry name" value="SNO_AAA"/>
</dbReference>
<evidence type="ECO:0000313" key="7">
    <source>
        <dbReference type="Proteomes" id="UP000011087"/>
    </source>
</evidence>
<dbReference type="InterPro" id="IPR026741">
    <property type="entry name" value="SNO"/>
</dbReference>
<evidence type="ECO:0000313" key="5">
    <source>
        <dbReference type="EMBL" id="EKX47790.1"/>
    </source>
</evidence>
<dbReference type="HOGENOM" id="CLU_000212_2_1_1"/>
<gene>
    <name evidence="5" type="ORF">GUITHDRAFT_69176</name>
</gene>
<sequence>MDASPFVDYQAGREALNYHGFAKHTDPVVESSSLSAVIPPAPTYRFKLPLKTLTEGRLTNLQIESLVYACTQHEKFLPSGHRMGFFMGDGPGLGKGRQIAGIIFENFLRGRKRSVWLSTSGDLIEDAKRDLSEVGAGRIRVHDLRGYHIAEDLRKKKELKQGVLFVTYHLLVGVKGDQSRLKQILQWCGLKFEGVLALDECHSAKNLSVKRGKNGSEIVGGSKAAVAVHMLQDHLKNARVIYVSATGASKPDHLVYASRLGLWGKGTAFKNSENFVSEINAGGVAAMELLAIQMKASGQYLARSLAFKGATFEVVNLSLNEEFVEMYDKAAELWLDFISALNVKLETQEMPLNLRKSKLLQDLWGTHQRFWCTMCISAKVPGILEIVERELKEGKCVVIGLQKTGESAISKFNASCDPYSEIGDGGRRTTHWAEIPSTAKAIFLRFVSKTSNFMGDEWIQKVQQLKLPPNPLDFIIHSLGGVGKVAEMTGRSKRVVSKNNHYELVSRGTKVGLDTVNVRERKRFQTGKKLIAIISEAASTGISLQSDKRVLNQRRRVHITLELPWSAEKAIQQMGRTHRSNQSCPPEFKLVMTPIGGEWRFSSTVARKLQALGALTHGDRLAAGGASSLNHFAIADSKYGHQAIAAMLNKLKNDDVARTCLQIVGIDRGCQTNVKVFLNRLLGIPLDSQKKVFEAWMDEIEAAVFRAKSENVYSEGIVDIAAQSMVLENEEVVYKMKDGRETSHIRIRGDRGVSWEKALDLLEKYSRSAQCGFYK</sequence>
<feature type="domain" description="Strawberry notch AAA" evidence="4">
    <location>
        <begin position="23"/>
        <end position="329"/>
    </location>
</feature>
<feature type="domain" description="Strawberry notch helicase C" evidence="3">
    <location>
        <begin position="470"/>
        <end position="719"/>
    </location>
</feature>
<dbReference type="GO" id="GO:0009507">
    <property type="term" value="C:chloroplast"/>
    <property type="evidence" value="ECO:0007669"/>
    <property type="project" value="UniProtKB-SubCell"/>
</dbReference>
<dbReference type="PANTHER" id="PTHR12706:SF30">
    <property type="entry name" value="PROTEIN STRAWBERRY NOTCH-RELATED"/>
    <property type="match status" value="1"/>
</dbReference>
<dbReference type="InterPro" id="IPR026937">
    <property type="entry name" value="SBNO_Helicase_C_dom"/>
</dbReference>
<dbReference type="PaxDb" id="55529-EKX47790"/>
<dbReference type="GO" id="GO:0031490">
    <property type="term" value="F:chromatin DNA binding"/>
    <property type="evidence" value="ECO:0007669"/>
    <property type="project" value="TreeGrafter"/>
</dbReference>
<evidence type="ECO:0000256" key="1">
    <source>
        <dbReference type="ARBA" id="ARBA00004229"/>
    </source>
</evidence>
<dbReference type="OMA" id="THWLADI"/>
<dbReference type="Proteomes" id="UP000011087">
    <property type="component" value="Unassembled WGS sequence"/>
</dbReference>
<dbReference type="GO" id="GO:0042393">
    <property type="term" value="F:histone binding"/>
    <property type="evidence" value="ECO:0007669"/>
    <property type="project" value="TreeGrafter"/>
</dbReference>
<evidence type="ECO:0008006" key="8">
    <source>
        <dbReference type="Google" id="ProtNLM"/>
    </source>
</evidence>
<dbReference type="InterPro" id="IPR027417">
    <property type="entry name" value="P-loop_NTPase"/>
</dbReference>
<evidence type="ECO:0000259" key="3">
    <source>
        <dbReference type="Pfam" id="PF13871"/>
    </source>
</evidence>
<evidence type="ECO:0000313" key="6">
    <source>
        <dbReference type="EnsemblProtists" id="EKX47790"/>
    </source>
</evidence>
<dbReference type="Gene3D" id="3.40.50.300">
    <property type="entry name" value="P-loop containing nucleotide triphosphate hydrolases"/>
    <property type="match status" value="2"/>
</dbReference>
<comment type="similarity">
    <text evidence="2">Belongs to the SBNO family.</text>
</comment>
<dbReference type="GO" id="GO:0005634">
    <property type="term" value="C:nucleus"/>
    <property type="evidence" value="ECO:0007669"/>
    <property type="project" value="TreeGrafter"/>
</dbReference>
<evidence type="ECO:0000256" key="2">
    <source>
        <dbReference type="ARBA" id="ARBA00006992"/>
    </source>
</evidence>
<dbReference type="AlphaFoldDB" id="L1JI88"/>
<dbReference type="OrthoDB" id="421838at2759"/>